<evidence type="ECO:0000313" key="4">
    <source>
        <dbReference type="EMBL" id="KAK8522007.1"/>
    </source>
</evidence>
<reference evidence="4 5" key="1">
    <citation type="journal article" date="2024" name="G3 (Bethesda)">
        <title>Genome assembly of Hibiscus sabdariffa L. provides insights into metabolisms of medicinal natural products.</title>
        <authorList>
            <person name="Kim T."/>
        </authorList>
    </citation>
    <scope>NUCLEOTIDE SEQUENCE [LARGE SCALE GENOMIC DNA]</scope>
    <source>
        <strain evidence="4">TK-2024</strain>
        <tissue evidence="4">Old leaves</tissue>
    </source>
</reference>
<sequence>MVLSPNSALRENLPSEGEETTVADAQHQVEHQADDVSTDIPLEATASNDHGQEIDENLTDGVSTCVSFESTGSDGHGQEAEASESSSHGQQGGSLSLRASESGNHDQQDNEVSMEVIAADRHSQQPDTAETLERYQQCCFTPQKHNFPERQTQNWSQEVIKLKAKYEEMERTQRHLLGEDLGPLNLKELQNLEKQLEGALSLARQRKTQIMMELMEDLRKKERQLGELNKQLKSKLDAEGQSLKTIQSLWGSSTAAESSDFALHLSHPNPMECDHEPVLQIGYQHYVQAEGSSVSKSMGGETSFIHGWVI</sequence>
<proteinExistence type="predicted"/>
<evidence type="ECO:0000313" key="5">
    <source>
        <dbReference type="Proteomes" id="UP001472677"/>
    </source>
</evidence>
<dbReference type="PROSITE" id="PS51297">
    <property type="entry name" value="K_BOX"/>
    <property type="match status" value="1"/>
</dbReference>
<protein>
    <recommendedName>
        <fullName evidence="3">K-box domain-containing protein</fullName>
    </recommendedName>
</protein>
<name>A0ABR2CQI5_9ROSI</name>
<organism evidence="4 5">
    <name type="scientific">Hibiscus sabdariffa</name>
    <name type="common">roselle</name>
    <dbReference type="NCBI Taxonomy" id="183260"/>
    <lineage>
        <taxon>Eukaryota</taxon>
        <taxon>Viridiplantae</taxon>
        <taxon>Streptophyta</taxon>
        <taxon>Embryophyta</taxon>
        <taxon>Tracheophyta</taxon>
        <taxon>Spermatophyta</taxon>
        <taxon>Magnoliopsida</taxon>
        <taxon>eudicotyledons</taxon>
        <taxon>Gunneridae</taxon>
        <taxon>Pentapetalae</taxon>
        <taxon>rosids</taxon>
        <taxon>malvids</taxon>
        <taxon>Malvales</taxon>
        <taxon>Malvaceae</taxon>
        <taxon>Malvoideae</taxon>
        <taxon>Hibiscus</taxon>
    </lineage>
</organism>
<evidence type="ECO:0000256" key="1">
    <source>
        <dbReference type="SAM" id="Coils"/>
    </source>
</evidence>
<evidence type="ECO:0000256" key="2">
    <source>
        <dbReference type="SAM" id="MobiDB-lite"/>
    </source>
</evidence>
<comment type="caution">
    <text evidence="4">The sequence shown here is derived from an EMBL/GenBank/DDBJ whole genome shotgun (WGS) entry which is preliminary data.</text>
</comment>
<feature type="domain" description="K-box" evidence="3">
    <location>
        <begin position="152"/>
        <end position="242"/>
    </location>
</feature>
<gene>
    <name evidence="4" type="ORF">V6N12_066577</name>
</gene>
<keyword evidence="5" id="KW-1185">Reference proteome</keyword>
<feature type="coiled-coil region" evidence="1">
    <location>
        <begin position="152"/>
        <end position="238"/>
    </location>
</feature>
<keyword evidence="1" id="KW-0175">Coiled coil</keyword>
<dbReference type="Proteomes" id="UP001472677">
    <property type="component" value="Unassembled WGS sequence"/>
</dbReference>
<dbReference type="Pfam" id="PF01486">
    <property type="entry name" value="K-box"/>
    <property type="match status" value="1"/>
</dbReference>
<feature type="compositionally biased region" description="Polar residues" evidence="2">
    <location>
        <begin position="60"/>
        <end position="73"/>
    </location>
</feature>
<dbReference type="EMBL" id="JBBPBM010000046">
    <property type="protein sequence ID" value="KAK8522007.1"/>
    <property type="molecule type" value="Genomic_DNA"/>
</dbReference>
<dbReference type="InterPro" id="IPR002487">
    <property type="entry name" value="TF_Kbox"/>
</dbReference>
<evidence type="ECO:0000259" key="3">
    <source>
        <dbReference type="PROSITE" id="PS51297"/>
    </source>
</evidence>
<accession>A0ABR2CQI5</accession>
<feature type="region of interest" description="Disordered" evidence="2">
    <location>
        <begin position="1"/>
        <end position="110"/>
    </location>
</feature>